<dbReference type="RefSeq" id="XP_016645545.1">
    <property type="nucleotide sequence ID" value="XM_016784788.1"/>
</dbReference>
<evidence type="ECO:0000313" key="2">
    <source>
        <dbReference type="EMBL" id="KEZ45746.1"/>
    </source>
</evidence>
<dbReference type="HOGENOM" id="CLU_260604_0_0_1"/>
<proteinExistence type="predicted"/>
<dbReference type="Proteomes" id="UP000028545">
    <property type="component" value="Unassembled WGS sequence"/>
</dbReference>
<dbReference type="OMA" id="HVDDYME"/>
<dbReference type="GeneID" id="27720616"/>
<sequence length="1312" mass="150212">MQDQNQNNPKPHSKLYRVLPKNLSIGTRKFPAVQVEVPQIGTANAGKYWVTYAPDYLSPGYIPPPQSGDALANLCPVLHPGHVLKNPANPAADIHPTPYAKRWGLHPEALPGRSMTTPTRTDERFFVEGDPQNAVPVTYKWIMEYFERAAAGESMDISDWIEDSVRVKRLTDTDRKYLGWFDKLWEEEMWQGLLFNDSTSSELRDLDVFNMRDDIPACNINVPLHPVLARDKWIAPVQDADCGNYEDEPRWFYSLGDNVHGEWDPKNNDALWNAMLPAFKLASAILHESPEFLFALPRLWEYQQMDALRDPRELKTYPRFATFDLPLPPGQRPFNPIQEFQFLRTPYYQNITNAVWAHVVQRVRWGIQGGAKFSGVSTAQVWDPSTDPMEHHFIMFSPDDIFPLLVPSYSGSEKLMTSFFIASTILHELAHTTYAALKAFFRNPRLLGPRATGADWPRIQKARRLFCESTMREPYFQNEPIAELGYSFENWLFGGKPRSIISAHRNMPYRLHLSVALGTERYPFAHASDGPRAGKSDSRTRMPLMTGPPTEPDQWLINKPIHLVQPMFTFEFWDTMIPAYGLSALKMQAAHHPMKARIPMHENRISHFWSFYAGIEGSMKELELMLNELETKGFPIAANYLVALMGERARFNIAAHRWAKHEAAYRARAVGMQKKIVEVRCLCLEAYTVSQFNLMQATGVRDWEITQRLTPTLEKWAEAARLYPGGTVPAESEHMAAAVGNIVAFIQAARGAFGTVWRRILSRLPDILNFFNWEVAFFENVIFDMYSMKDTSRAKMSERFGSPWYGALGNMLVVVRSLIVQLGVAQKHYPLLPEWLTRFVETSHRISLLRRYLVVDQKKLNPVEWRKLLSTLGRAKACRQTHSKNWARFVNSSMAKMTTELKTRFENTVQSLLGVGSSQHPHYAFQKFQNTGLPVLDPKVLTGPFSDLVKVMQQDNDEVVVNVAMDMIQEGTLNPLDPNSIAGRIEAIEQEVRRRRATAVDLQNIINKIEDIYALQKDNQDLYETEMTLQEAQRLRAGLLSQLDELERWHLESHLVDDQQKVHKGFNETKKLLEDQYKAISEAEERREILQRAAEAVLSPEQQALATQKLMQDLLRKQQEAATMPAGNVPHTAWPAQDPNVFTPWGDHHPTSILTSADWDLRDTKLQEARERLLKKRKDRDSDISLLDPNEFVLPPRKKRQTNLQSASLASLIQRPPSLRRPIGIANDPHPFATHNQRRAPFGGPPRCDQPLETHGDTPEDVVMAMVNEVENYPLRGLGETYLLPSNARESLIEVARRRLSPKKKTNKRRRP</sequence>
<evidence type="ECO:0000256" key="1">
    <source>
        <dbReference type="SAM" id="Coils"/>
    </source>
</evidence>
<protein>
    <submittedName>
        <fullName evidence="2">Uncharacterized protein</fullName>
    </submittedName>
</protein>
<evidence type="ECO:0000313" key="3">
    <source>
        <dbReference type="Proteomes" id="UP000028545"/>
    </source>
</evidence>
<dbReference type="OrthoDB" id="3497519at2759"/>
<comment type="caution">
    <text evidence="2">The sequence shown here is derived from an EMBL/GenBank/DDBJ whole genome shotgun (WGS) entry which is preliminary data.</text>
</comment>
<gene>
    <name evidence="2" type="ORF">SAPIO_CDS1544</name>
</gene>
<name>A0A084GEI4_PSEDA</name>
<dbReference type="KEGG" id="sapo:SAPIO_CDS1544"/>
<keyword evidence="3" id="KW-1185">Reference proteome</keyword>
<organism evidence="2 3">
    <name type="scientific">Pseudallescheria apiosperma</name>
    <name type="common">Scedosporium apiospermum</name>
    <dbReference type="NCBI Taxonomy" id="563466"/>
    <lineage>
        <taxon>Eukaryota</taxon>
        <taxon>Fungi</taxon>
        <taxon>Dikarya</taxon>
        <taxon>Ascomycota</taxon>
        <taxon>Pezizomycotina</taxon>
        <taxon>Sordariomycetes</taxon>
        <taxon>Hypocreomycetidae</taxon>
        <taxon>Microascales</taxon>
        <taxon>Microascaceae</taxon>
        <taxon>Scedosporium</taxon>
    </lineage>
</organism>
<dbReference type="EMBL" id="JOWA01000066">
    <property type="protein sequence ID" value="KEZ45746.1"/>
    <property type="molecule type" value="Genomic_DNA"/>
</dbReference>
<accession>A0A084GEI4</accession>
<reference evidence="2 3" key="1">
    <citation type="journal article" date="2014" name="Genome Announc.">
        <title>Draft genome sequence of the pathogenic fungus Scedosporium apiospermum.</title>
        <authorList>
            <person name="Vandeputte P."/>
            <person name="Ghamrawi S."/>
            <person name="Rechenmann M."/>
            <person name="Iltis A."/>
            <person name="Giraud S."/>
            <person name="Fleury M."/>
            <person name="Thornton C."/>
            <person name="Delhaes L."/>
            <person name="Meyer W."/>
            <person name="Papon N."/>
            <person name="Bouchara J.P."/>
        </authorList>
    </citation>
    <scope>NUCLEOTIDE SEQUENCE [LARGE SCALE GENOMIC DNA]</scope>
    <source>
        <strain evidence="2 3">IHEM 14462</strain>
    </source>
</reference>
<feature type="coiled-coil region" evidence="1">
    <location>
        <begin position="1029"/>
        <end position="1093"/>
    </location>
</feature>
<dbReference type="VEuPathDB" id="FungiDB:SAPIO_CDS1544"/>
<keyword evidence="1" id="KW-0175">Coiled coil</keyword>